<evidence type="ECO:0000313" key="6">
    <source>
        <dbReference type="Proteomes" id="UP000294887"/>
    </source>
</evidence>
<dbReference type="PANTHER" id="PTHR10434">
    <property type="entry name" value="1-ACYL-SN-GLYCEROL-3-PHOSPHATE ACYLTRANSFERASE"/>
    <property type="match status" value="1"/>
</dbReference>
<keyword evidence="2 5" id="KW-0808">Transferase</keyword>
<dbReference type="OrthoDB" id="9796839at2"/>
<proteinExistence type="predicted"/>
<dbReference type="GO" id="GO:0003841">
    <property type="term" value="F:1-acylglycerol-3-phosphate O-acyltransferase activity"/>
    <property type="evidence" value="ECO:0007669"/>
    <property type="project" value="TreeGrafter"/>
</dbReference>
<dbReference type="GO" id="GO:0006654">
    <property type="term" value="P:phosphatidic acid biosynthetic process"/>
    <property type="evidence" value="ECO:0007669"/>
    <property type="project" value="TreeGrafter"/>
</dbReference>
<protein>
    <submittedName>
        <fullName evidence="5">1-acyl-sn-glycerol-3-phosphate acyltransferase</fullName>
    </submittedName>
</protein>
<keyword evidence="6" id="KW-1185">Reference proteome</keyword>
<evidence type="ECO:0000259" key="4">
    <source>
        <dbReference type="SMART" id="SM00563"/>
    </source>
</evidence>
<evidence type="ECO:0000256" key="1">
    <source>
        <dbReference type="ARBA" id="ARBA00005189"/>
    </source>
</evidence>
<dbReference type="Proteomes" id="UP000294887">
    <property type="component" value="Unassembled WGS sequence"/>
</dbReference>
<dbReference type="RefSeq" id="WP_131905450.1">
    <property type="nucleotide sequence ID" value="NZ_BAAAFU010000004.1"/>
</dbReference>
<name>A0A4R1EZ42_9GAMM</name>
<dbReference type="CDD" id="cd07988">
    <property type="entry name" value="LPLAT_ABO13168-like"/>
    <property type="match status" value="1"/>
</dbReference>
<keyword evidence="3 5" id="KW-0012">Acyltransferase</keyword>
<accession>A0A4R1EZ42</accession>
<comment type="caution">
    <text evidence="5">The sequence shown here is derived from an EMBL/GenBank/DDBJ whole genome shotgun (WGS) entry which is preliminary data.</text>
</comment>
<dbReference type="EMBL" id="SMFQ01000003">
    <property type="protein sequence ID" value="TCJ87147.1"/>
    <property type="molecule type" value="Genomic_DNA"/>
</dbReference>
<dbReference type="Pfam" id="PF01553">
    <property type="entry name" value="Acyltransferase"/>
    <property type="match status" value="1"/>
</dbReference>
<organism evidence="5 6">
    <name type="scientific">Cocleimonas flava</name>
    <dbReference type="NCBI Taxonomy" id="634765"/>
    <lineage>
        <taxon>Bacteria</taxon>
        <taxon>Pseudomonadati</taxon>
        <taxon>Pseudomonadota</taxon>
        <taxon>Gammaproteobacteria</taxon>
        <taxon>Thiotrichales</taxon>
        <taxon>Thiotrichaceae</taxon>
        <taxon>Cocleimonas</taxon>
    </lineage>
</organism>
<comment type="pathway">
    <text evidence="1">Lipid metabolism.</text>
</comment>
<dbReference type="SUPFAM" id="SSF69593">
    <property type="entry name" value="Glycerol-3-phosphate (1)-acyltransferase"/>
    <property type="match status" value="1"/>
</dbReference>
<evidence type="ECO:0000256" key="2">
    <source>
        <dbReference type="ARBA" id="ARBA00022679"/>
    </source>
</evidence>
<dbReference type="InterPro" id="IPR002123">
    <property type="entry name" value="Plipid/glycerol_acylTrfase"/>
</dbReference>
<feature type="domain" description="Phospholipid/glycerol acyltransferase" evidence="4">
    <location>
        <begin position="28"/>
        <end position="140"/>
    </location>
</feature>
<evidence type="ECO:0000256" key="3">
    <source>
        <dbReference type="ARBA" id="ARBA00023315"/>
    </source>
</evidence>
<dbReference type="SMART" id="SM00563">
    <property type="entry name" value="PlsC"/>
    <property type="match status" value="1"/>
</dbReference>
<evidence type="ECO:0000313" key="5">
    <source>
        <dbReference type="EMBL" id="TCJ87147.1"/>
    </source>
</evidence>
<reference evidence="5 6" key="1">
    <citation type="submission" date="2019-03" db="EMBL/GenBank/DDBJ databases">
        <title>Genomic Encyclopedia of Type Strains, Phase IV (KMG-IV): sequencing the most valuable type-strain genomes for metagenomic binning, comparative biology and taxonomic classification.</title>
        <authorList>
            <person name="Goeker M."/>
        </authorList>
    </citation>
    <scope>NUCLEOTIDE SEQUENCE [LARGE SCALE GENOMIC DNA]</scope>
    <source>
        <strain evidence="5 6">DSM 24830</strain>
    </source>
</reference>
<dbReference type="PANTHER" id="PTHR10434:SF9">
    <property type="entry name" value="PHOSPHOLIPID_GLYCEROL ACYLTRANSFERASE DOMAIN-CONTAINING PROTEIN"/>
    <property type="match status" value="1"/>
</dbReference>
<gene>
    <name evidence="5" type="ORF">EV695_1650</name>
</gene>
<dbReference type="AlphaFoldDB" id="A0A4R1EZ42"/>
<sequence>MLKSFAKKLLKLIGWKIDIVLPKEKKYVLIGAPHTSNWDFPLTMLTFWTLHLKIHWVAKIQMFWGPFHYLFTALGGIPVDRKSSKGFIEQITTRFDEADEMVLTISPEGTRSKTDHWKSGFYHIAQSANVPICMAYIDYEKRTMGFSQVLYPSGDIDADMKIIAEFYKDIKGKRPQNQGPVQLKKE</sequence>